<accession>A0A1G1YTK3</accession>
<dbReference type="InterPro" id="IPR003806">
    <property type="entry name" value="ATP-grasp_PylC-type"/>
</dbReference>
<dbReference type="GO" id="GO:0005524">
    <property type="term" value="F:ATP binding"/>
    <property type="evidence" value="ECO:0007669"/>
    <property type="project" value="UniProtKB-UniRule"/>
</dbReference>
<sequence length="436" mass="49153">MVLTIGVFLSDIISVFKSAGPRCRFKFLTAKGSAEEKWVRQFVERDDIVRYRLDSRHPTLEKNSFKTIFRHSSLASGIGRRGITHLLLTVDAKSRDTIARWAYRNNVTIIGSSVSLMKKLENKIWFDRFLKRHRLPVPDSQYWQPATEKLTLPLPLVVQKPVSEGGEGTYFIRTAKDVRKLLKDKTIGKQRLLVRRWVTGTSFGLSILITHDGITLSALRQQCFGRNGDRAQMFNGIQWLPTPAIKPFVPAIDEMGRKLGEALREENFFGLANIDAIVSQRGKISIIECNPRLSMATPQIIAFPELMGGFSLVDQLVIGCLPRSTKVRNKFSGIPLSSFSGSVLLLRERNGKKCVVKTPPAIGLYGYSPKKISFLSADVANFLRRPKQFIYFSLAEENEAFPAHDDLGWLVSNFPLFENGTINADGKNLLTYFQPT</sequence>
<evidence type="ECO:0000313" key="4">
    <source>
        <dbReference type="Proteomes" id="UP000178944"/>
    </source>
</evidence>
<evidence type="ECO:0000259" key="2">
    <source>
        <dbReference type="PROSITE" id="PS50975"/>
    </source>
</evidence>
<evidence type="ECO:0000313" key="3">
    <source>
        <dbReference type="EMBL" id="OGY54757.1"/>
    </source>
</evidence>
<dbReference type="EMBL" id="MHIQ01000019">
    <property type="protein sequence ID" value="OGY54757.1"/>
    <property type="molecule type" value="Genomic_DNA"/>
</dbReference>
<dbReference type="PROSITE" id="PS50975">
    <property type="entry name" value="ATP_GRASP"/>
    <property type="match status" value="1"/>
</dbReference>
<dbReference type="SUPFAM" id="SSF56059">
    <property type="entry name" value="Glutathione synthetase ATP-binding domain-like"/>
    <property type="match status" value="1"/>
</dbReference>
<dbReference type="Gene3D" id="3.30.470.20">
    <property type="entry name" value="ATP-grasp fold, B domain"/>
    <property type="match status" value="1"/>
</dbReference>
<evidence type="ECO:0000256" key="1">
    <source>
        <dbReference type="PROSITE-ProRule" id="PRU00409"/>
    </source>
</evidence>
<dbReference type="GO" id="GO:0046872">
    <property type="term" value="F:metal ion binding"/>
    <property type="evidence" value="ECO:0007669"/>
    <property type="project" value="InterPro"/>
</dbReference>
<comment type="caution">
    <text evidence="3">The sequence shown here is derived from an EMBL/GenBank/DDBJ whole genome shotgun (WGS) entry which is preliminary data.</text>
</comment>
<protein>
    <recommendedName>
        <fullName evidence="2">ATP-grasp domain-containing protein</fullName>
    </recommendedName>
</protein>
<feature type="domain" description="ATP-grasp" evidence="2">
    <location>
        <begin position="127"/>
        <end position="321"/>
    </location>
</feature>
<dbReference type="Pfam" id="PF02655">
    <property type="entry name" value="ATP-grasp_3"/>
    <property type="match status" value="1"/>
</dbReference>
<dbReference type="InterPro" id="IPR011761">
    <property type="entry name" value="ATP-grasp"/>
</dbReference>
<name>A0A1G1YTK3_9BACT</name>
<gene>
    <name evidence="3" type="ORF">A2951_02020</name>
</gene>
<keyword evidence="1" id="KW-0067">ATP-binding</keyword>
<dbReference type="Proteomes" id="UP000178944">
    <property type="component" value="Unassembled WGS sequence"/>
</dbReference>
<proteinExistence type="predicted"/>
<dbReference type="PROSITE" id="PS00867">
    <property type="entry name" value="CPSASE_2"/>
    <property type="match status" value="1"/>
</dbReference>
<organism evidence="3 4">
    <name type="scientific">Candidatus Buchananbacteria bacterium RIFCSPLOWO2_01_FULL_56_15</name>
    <dbReference type="NCBI Taxonomy" id="1797547"/>
    <lineage>
        <taxon>Bacteria</taxon>
        <taxon>Candidatus Buchananiibacteriota</taxon>
    </lineage>
</organism>
<dbReference type="InterPro" id="IPR005479">
    <property type="entry name" value="CPAse_ATP-bd"/>
</dbReference>
<dbReference type="AlphaFoldDB" id="A0A1G1YTK3"/>
<keyword evidence="1" id="KW-0547">Nucleotide-binding</keyword>
<reference evidence="3 4" key="1">
    <citation type="journal article" date="2016" name="Nat. Commun.">
        <title>Thousands of microbial genomes shed light on interconnected biogeochemical processes in an aquifer system.</title>
        <authorList>
            <person name="Anantharaman K."/>
            <person name="Brown C.T."/>
            <person name="Hug L.A."/>
            <person name="Sharon I."/>
            <person name="Castelle C.J."/>
            <person name="Probst A.J."/>
            <person name="Thomas B.C."/>
            <person name="Singh A."/>
            <person name="Wilkins M.J."/>
            <person name="Karaoz U."/>
            <person name="Brodie E.L."/>
            <person name="Williams K.H."/>
            <person name="Hubbard S.S."/>
            <person name="Banfield J.F."/>
        </authorList>
    </citation>
    <scope>NUCLEOTIDE SEQUENCE [LARGE SCALE GENOMIC DNA]</scope>
</reference>